<sequence length="64" mass="6826">MAEKTKSKTSPKKGKRGCLCDNGKYSPECCNGDLQNQGVGSTTEHGISIVNNTNVERVIVVSRG</sequence>
<gene>
    <name evidence="1" type="ORF">UFOVP627_32</name>
</gene>
<protein>
    <submittedName>
        <fullName evidence="1">Uncharacterized protein</fullName>
    </submittedName>
</protein>
<dbReference type="EMBL" id="LR796606">
    <property type="protein sequence ID" value="CAB4153642.1"/>
    <property type="molecule type" value="Genomic_DNA"/>
</dbReference>
<evidence type="ECO:0000313" key="1">
    <source>
        <dbReference type="EMBL" id="CAB4153642.1"/>
    </source>
</evidence>
<proteinExistence type="predicted"/>
<organism evidence="1">
    <name type="scientific">uncultured Caudovirales phage</name>
    <dbReference type="NCBI Taxonomy" id="2100421"/>
    <lineage>
        <taxon>Viruses</taxon>
        <taxon>Duplodnaviria</taxon>
        <taxon>Heunggongvirae</taxon>
        <taxon>Uroviricota</taxon>
        <taxon>Caudoviricetes</taxon>
        <taxon>Peduoviridae</taxon>
        <taxon>Maltschvirus</taxon>
        <taxon>Maltschvirus maltsch</taxon>
    </lineage>
</organism>
<reference evidence="1" key="1">
    <citation type="submission" date="2020-04" db="EMBL/GenBank/DDBJ databases">
        <authorList>
            <person name="Chiriac C."/>
            <person name="Salcher M."/>
            <person name="Ghai R."/>
            <person name="Kavagutti S V."/>
        </authorList>
    </citation>
    <scope>NUCLEOTIDE SEQUENCE</scope>
</reference>
<name>A0A6J5N4D9_9CAUD</name>
<accession>A0A6J5N4D9</accession>